<dbReference type="GO" id="GO:0003676">
    <property type="term" value="F:nucleic acid binding"/>
    <property type="evidence" value="ECO:0007669"/>
    <property type="project" value="UniProtKB-ARBA"/>
</dbReference>
<dbReference type="Proteomes" id="UP000199689">
    <property type="component" value="Unassembled WGS sequence"/>
</dbReference>
<dbReference type="PANTHER" id="PTHR42855:SF2">
    <property type="entry name" value="DRUG RESISTANCE ABC TRANSPORTER,ATP-BINDING PROTEIN"/>
    <property type="match status" value="1"/>
</dbReference>
<dbReference type="STRING" id="209880.SAMN02910343_00721"/>
<dbReference type="SUPFAM" id="SSF52540">
    <property type="entry name" value="P-loop containing nucleoside triphosphate hydrolases"/>
    <property type="match status" value="2"/>
</dbReference>
<evidence type="ECO:0000256" key="2">
    <source>
        <dbReference type="ARBA" id="ARBA00022741"/>
    </source>
</evidence>
<keyword evidence="1" id="KW-0677">Repeat</keyword>
<organism evidence="6 7">
    <name type="scientific">Allisonella histaminiformans</name>
    <dbReference type="NCBI Taxonomy" id="209880"/>
    <lineage>
        <taxon>Bacteria</taxon>
        <taxon>Bacillati</taxon>
        <taxon>Bacillota</taxon>
        <taxon>Negativicutes</taxon>
        <taxon>Veillonellales</taxon>
        <taxon>Veillonellaceae</taxon>
        <taxon>Allisonella</taxon>
    </lineage>
</organism>
<dbReference type="CDD" id="cd03221">
    <property type="entry name" value="ABCF_EF-3"/>
    <property type="match status" value="2"/>
</dbReference>
<dbReference type="InterPro" id="IPR027417">
    <property type="entry name" value="P-loop_NTPase"/>
</dbReference>
<dbReference type="InterPro" id="IPR017871">
    <property type="entry name" value="ABC_transporter-like_CS"/>
</dbReference>
<dbReference type="AlphaFoldDB" id="A0A1G5VMR2"/>
<dbReference type="PANTHER" id="PTHR42855">
    <property type="entry name" value="ABC TRANSPORTER ATP-BINDING SUBUNIT"/>
    <property type="match status" value="1"/>
</dbReference>
<dbReference type="PROSITE" id="PS00211">
    <property type="entry name" value="ABC_TRANSPORTER_1"/>
    <property type="match status" value="2"/>
</dbReference>
<dbReference type="InterPro" id="IPR003439">
    <property type="entry name" value="ABC_transporter-like_ATP-bd"/>
</dbReference>
<gene>
    <name evidence="6" type="ORF">SAMN02910343_00721</name>
</gene>
<keyword evidence="7" id="KW-1185">Reference proteome</keyword>
<dbReference type="FunFam" id="3.40.50.300:FF:000011">
    <property type="entry name" value="Putative ABC transporter ATP-binding component"/>
    <property type="match status" value="1"/>
</dbReference>
<evidence type="ECO:0000313" key="7">
    <source>
        <dbReference type="Proteomes" id="UP000199689"/>
    </source>
</evidence>
<dbReference type="GeneID" id="87755755"/>
<keyword evidence="3 6" id="KW-0067">ATP-binding</keyword>
<dbReference type="SMART" id="SM00382">
    <property type="entry name" value="AAA"/>
    <property type="match status" value="2"/>
</dbReference>
<feature type="domain" description="ABC transporter" evidence="5">
    <location>
        <begin position="321"/>
        <end position="533"/>
    </location>
</feature>
<dbReference type="PROSITE" id="PS50893">
    <property type="entry name" value="ABC_TRANSPORTER_2"/>
    <property type="match status" value="2"/>
</dbReference>
<dbReference type="GO" id="GO:0005524">
    <property type="term" value="F:ATP binding"/>
    <property type="evidence" value="ECO:0007669"/>
    <property type="project" value="UniProtKB-KW"/>
</dbReference>
<proteinExistence type="predicted"/>
<dbReference type="EMBL" id="FMXA01000007">
    <property type="protein sequence ID" value="SDA46345.1"/>
    <property type="molecule type" value="Genomic_DNA"/>
</dbReference>
<dbReference type="FunFam" id="3.40.50.300:FF:000309">
    <property type="entry name" value="ABC transporter ATP-binding protein"/>
    <property type="match status" value="1"/>
</dbReference>
<evidence type="ECO:0000256" key="3">
    <source>
        <dbReference type="ARBA" id="ARBA00022840"/>
    </source>
</evidence>
<feature type="compositionally biased region" description="Basic and acidic residues" evidence="4">
    <location>
        <begin position="573"/>
        <end position="582"/>
    </location>
</feature>
<keyword evidence="2" id="KW-0547">Nucleotide-binding</keyword>
<reference evidence="6 7" key="1">
    <citation type="submission" date="2016-10" db="EMBL/GenBank/DDBJ databases">
        <authorList>
            <person name="de Groot N.N."/>
        </authorList>
    </citation>
    <scope>NUCLEOTIDE SEQUENCE [LARGE SCALE GENOMIC DNA]</scope>
    <source>
        <strain evidence="6 7">DSM 15230</strain>
    </source>
</reference>
<dbReference type="Pfam" id="PF00005">
    <property type="entry name" value="ABC_tran"/>
    <property type="match status" value="2"/>
</dbReference>
<dbReference type="InterPro" id="IPR032781">
    <property type="entry name" value="ABC_tran_Xtn"/>
</dbReference>
<dbReference type="GO" id="GO:0016887">
    <property type="term" value="F:ATP hydrolysis activity"/>
    <property type="evidence" value="ECO:0007669"/>
    <property type="project" value="InterPro"/>
</dbReference>
<dbReference type="InterPro" id="IPR051309">
    <property type="entry name" value="ABCF_ATPase"/>
</dbReference>
<feature type="region of interest" description="Disordered" evidence="4">
    <location>
        <begin position="532"/>
        <end position="582"/>
    </location>
</feature>
<evidence type="ECO:0000256" key="1">
    <source>
        <dbReference type="ARBA" id="ARBA00022737"/>
    </source>
</evidence>
<dbReference type="Pfam" id="PF12848">
    <property type="entry name" value="ABC_tran_Xtn"/>
    <property type="match status" value="1"/>
</dbReference>
<dbReference type="RefSeq" id="WP_091363947.1">
    <property type="nucleotide sequence ID" value="NZ_FMXA01000007.1"/>
</dbReference>
<protein>
    <submittedName>
        <fullName evidence="6">ATP-binding cassette, subfamily F, member 3</fullName>
    </submittedName>
</protein>
<feature type="compositionally biased region" description="Basic and acidic residues" evidence="4">
    <location>
        <begin position="548"/>
        <end position="565"/>
    </location>
</feature>
<dbReference type="Gene3D" id="3.40.50.300">
    <property type="entry name" value="P-loop containing nucleotide triphosphate hydrolases"/>
    <property type="match status" value="2"/>
</dbReference>
<name>A0A1G5VMR2_9FIRM</name>
<evidence type="ECO:0000256" key="4">
    <source>
        <dbReference type="SAM" id="MobiDB-lite"/>
    </source>
</evidence>
<feature type="domain" description="ABC transporter" evidence="5">
    <location>
        <begin position="4"/>
        <end position="262"/>
    </location>
</feature>
<dbReference type="InterPro" id="IPR003593">
    <property type="entry name" value="AAA+_ATPase"/>
</dbReference>
<dbReference type="OrthoDB" id="9762369at2"/>
<evidence type="ECO:0000313" key="6">
    <source>
        <dbReference type="EMBL" id="SDA46345.1"/>
    </source>
</evidence>
<sequence length="637" mass="73258">MAVLKINGLSKSFGIKTVFENVSFEVRSGERIGLVGANGAGKTTLLRCLMGQEDYDKGSVSTSPGAVIGYLRQDFNYESQTLREEMELAWKDVLYYKDKLAELARKLETSHDEELVAAYGRTEERFEYLGGYDYEATTRKILTGLGFSDADWDRDIHGFSGGQKVRINLAAAFVRHPDFLFLDEPTNHLDMGMLEWLEEYLRSYRGGILMVSHDRYFLDATTTGIIDLENHQIHTYRGNYTQFTKVKALNEEAQERAYEKQQEHIRETEEYIRKYKAGIKAKQARGRQSQLDRLERIEKPIHRQSLHFQFEKPAECAEKVLDVMHVTSSYGDHVIFKDLTMHIKKGESVGLIGPNGAGKSTLLKLIVGDKRADGGFIQIGNRVKPGYYSQELDRLNSEYTVLEQIENDFDMGEREARNLLGMFLFRGDDVFKPVSLLSGGERARLTLLMLFLEKPNFLILDEPTNHLDIPTREIMEQALAAFGGTSLIVSHDRYFLDRVTTRILEMENGKLTEYLGNYSYYREKKKNLEEYERDRMEAESASSSGKSLPEKEPAKEKKSERKAESKAAPAPRKPVDSRKMDNIEMEIQRQEAMLKMLTVEMNQTPENYESIMAEYNQAKQKLEKLYNKWEEMAEMAE</sequence>
<accession>A0A1G5VMR2</accession>
<evidence type="ECO:0000259" key="5">
    <source>
        <dbReference type="PROSITE" id="PS50893"/>
    </source>
</evidence>